<dbReference type="Proteomes" id="UP000451233">
    <property type="component" value="Unassembled WGS sequence"/>
</dbReference>
<evidence type="ECO:0000256" key="1">
    <source>
        <dbReference type="ARBA" id="ARBA00004370"/>
    </source>
</evidence>
<keyword evidence="5" id="KW-1185">Reference proteome</keyword>
<comment type="caution">
    <text evidence="4">The sequence shown here is derived from an EMBL/GenBank/DDBJ whole genome shotgun (WGS) entry which is preliminary data.</text>
</comment>
<gene>
    <name evidence="4" type="ORF">GS398_15940</name>
</gene>
<organism evidence="4 5">
    <name type="scientific">Hufsiella ginkgonis</name>
    <dbReference type="NCBI Taxonomy" id="2695274"/>
    <lineage>
        <taxon>Bacteria</taxon>
        <taxon>Pseudomonadati</taxon>
        <taxon>Bacteroidota</taxon>
        <taxon>Sphingobacteriia</taxon>
        <taxon>Sphingobacteriales</taxon>
        <taxon>Sphingobacteriaceae</taxon>
        <taxon>Hufsiella</taxon>
    </lineage>
</organism>
<sequence>MPPITARLRLLFPGTLLLHGCSAMLLVLFLPIRMWAQGGSSDSITVAIEPGYNQASGSHRFFLGENYRELWATPVPLRVVSLATEKGGMKILQVNGGHQTKSLRLEDPSGKQWVLRTIQKYPEKGLPANLRPTVAKDILQDQVSAVHPFSSLTVPPLAAALGIPHSDPEIVYLRGDASLGQYRKEFADQVFLLEVREPVASGKTENTPKVQRELQEDNDNRADQRLVLRARLLDFLLGDWDRHEDQWRWEETGDKSDKLYKPVPRDRDQVYYKTSGIIPWIVSHQWLKSKFQGYSGAIRDVKGWNLQAQSFDRYFLNQLDEQDWKEEIAVVQHTVTDELITSSLKRMPAKIYQLSGKEIAEKMISRRNLLSAQAIDYYRFLAQTVEVPLTDKRDDFKITEATGGELDLVVRKIKADGTSGKITYRRRFVPEITKEIRVYGMGGEDVFLVTGKGKSPIRIRMIGGEGADSFSVDPAWAGKGKLYVYDRRDEANKLPDRRLARIRTATDTVVNSYHKTGFKYDRTGPIFLANYNNDIGLLLIGGFMREKQGFRKEPYASRQQFIANYSLGRESFLLNYEGRWTGAFGKNDLGLNILSRGPGNLSNFYGTGNNSVFVDTDDDDIPGHDDDDDVHDGQDFYRNRYDYVTGDISLHRQVDKYRFSAGLAGQFYHSDPSNNRGRFLETYAAQHPGEKVYGSQYYAGITSQVERDTRDKHVLPNAGTYWSTTVSAFKGINAGTGTYAQVLSEFSFYFSPLGDSALVIANRTGAGTIVGQAAYFQQMKLGGAQNFRGFHTNRFTGKSIFYDNLEMRLKVLDFNSYLLPGTLGLIGFTDIGRVWLPGESSGTWHESYGGGIYLAPAQLILLQGVVGFSKEGALPYVSVGFRF</sequence>
<dbReference type="AlphaFoldDB" id="A0A7K1Y0J3"/>
<reference evidence="4 5" key="1">
    <citation type="submission" date="2019-11" db="EMBL/GenBank/DDBJ databases">
        <title>Pedobacter sp. HMF7056 Genome sequencing and assembly.</title>
        <authorList>
            <person name="Kang H."/>
            <person name="Kim H."/>
            <person name="Joh K."/>
        </authorList>
    </citation>
    <scope>NUCLEOTIDE SEQUENCE [LARGE SCALE GENOMIC DNA]</scope>
    <source>
        <strain evidence="4 5">HMF7056</strain>
    </source>
</reference>
<accession>A0A7K1Y0J3</accession>
<comment type="subcellular location">
    <subcellularLocation>
        <location evidence="1">Membrane</location>
    </subcellularLocation>
</comment>
<proteinExistence type="predicted"/>
<evidence type="ECO:0000313" key="5">
    <source>
        <dbReference type="Proteomes" id="UP000451233"/>
    </source>
</evidence>
<name>A0A7K1Y0J3_9SPHI</name>
<evidence type="ECO:0000259" key="3">
    <source>
        <dbReference type="Pfam" id="PF01103"/>
    </source>
</evidence>
<protein>
    <submittedName>
        <fullName evidence="4">BamA/TamA family outer membrane protein</fullName>
    </submittedName>
</protein>
<dbReference type="Pfam" id="PF01103">
    <property type="entry name" value="Omp85"/>
    <property type="match status" value="1"/>
</dbReference>
<evidence type="ECO:0000313" key="4">
    <source>
        <dbReference type="EMBL" id="MXV16794.1"/>
    </source>
</evidence>
<dbReference type="EMBL" id="WVHS01000003">
    <property type="protein sequence ID" value="MXV16794.1"/>
    <property type="molecule type" value="Genomic_DNA"/>
</dbReference>
<dbReference type="GO" id="GO:0019867">
    <property type="term" value="C:outer membrane"/>
    <property type="evidence" value="ECO:0007669"/>
    <property type="project" value="InterPro"/>
</dbReference>
<evidence type="ECO:0000256" key="2">
    <source>
        <dbReference type="ARBA" id="ARBA00023136"/>
    </source>
</evidence>
<feature type="domain" description="Bacterial surface antigen (D15)" evidence="3">
    <location>
        <begin position="634"/>
        <end position="845"/>
    </location>
</feature>
<dbReference type="Gene3D" id="2.40.160.50">
    <property type="entry name" value="membrane protein fhac: a member of the omp85/tpsb transporter family"/>
    <property type="match status" value="1"/>
</dbReference>
<keyword evidence="2" id="KW-0472">Membrane</keyword>
<dbReference type="InterPro" id="IPR000184">
    <property type="entry name" value="Bac_surfAg_D15"/>
</dbReference>